<dbReference type="OrthoDB" id="289331at2"/>
<gene>
    <name evidence="2" type="primary">fruA</name>
    <name evidence="2" type="ORF">Pan216_54600</name>
</gene>
<dbReference type="InterPro" id="IPR002178">
    <property type="entry name" value="PTS_EIIA_type-2_dom"/>
</dbReference>
<organism evidence="2 3">
    <name type="scientific">Kolteria novifilia</name>
    <dbReference type="NCBI Taxonomy" id="2527975"/>
    <lineage>
        <taxon>Bacteria</taxon>
        <taxon>Pseudomonadati</taxon>
        <taxon>Planctomycetota</taxon>
        <taxon>Planctomycetia</taxon>
        <taxon>Kolteriales</taxon>
        <taxon>Kolteriaceae</taxon>
        <taxon>Kolteria</taxon>
    </lineage>
</organism>
<dbReference type="Pfam" id="PF12728">
    <property type="entry name" value="HTH_17"/>
    <property type="match status" value="1"/>
</dbReference>
<dbReference type="GO" id="GO:0030295">
    <property type="term" value="F:protein kinase activator activity"/>
    <property type="evidence" value="ECO:0007669"/>
    <property type="project" value="TreeGrafter"/>
</dbReference>
<dbReference type="PANTHER" id="PTHR47738:SF1">
    <property type="entry name" value="NITROGEN REGULATORY PROTEIN"/>
    <property type="match status" value="1"/>
</dbReference>
<dbReference type="Gene3D" id="3.40.930.10">
    <property type="entry name" value="Mannitol-specific EII, Chain A"/>
    <property type="match status" value="1"/>
</dbReference>
<evidence type="ECO:0000259" key="1">
    <source>
        <dbReference type="PROSITE" id="PS51094"/>
    </source>
</evidence>
<keyword evidence="3" id="KW-1185">Reference proteome</keyword>
<dbReference type="EMBL" id="CP036279">
    <property type="protein sequence ID" value="QDU64570.1"/>
    <property type="molecule type" value="Genomic_DNA"/>
</dbReference>
<evidence type="ECO:0000313" key="3">
    <source>
        <dbReference type="Proteomes" id="UP000317093"/>
    </source>
</evidence>
<accession>A0A518BC55</accession>
<dbReference type="Proteomes" id="UP000317093">
    <property type="component" value="Chromosome"/>
</dbReference>
<dbReference type="GO" id="GO:0003677">
    <property type="term" value="F:DNA binding"/>
    <property type="evidence" value="ECO:0007669"/>
    <property type="project" value="InterPro"/>
</dbReference>
<dbReference type="InterPro" id="IPR016152">
    <property type="entry name" value="PTrfase/Anion_transptr"/>
</dbReference>
<dbReference type="NCBIfam" id="TIGR01764">
    <property type="entry name" value="excise"/>
    <property type="match status" value="1"/>
</dbReference>
<dbReference type="PROSITE" id="PS51094">
    <property type="entry name" value="PTS_EIIA_TYPE_2"/>
    <property type="match status" value="1"/>
</dbReference>
<evidence type="ECO:0000313" key="2">
    <source>
        <dbReference type="EMBL" id="QDU64570.1"/>
    </source>
</evidence>
<dbReference type="RefSeq" id="WP_145262861.1">
    <property type="nucleotide sequence ID" value="NZ_CP036279.1"/>
</dbReference>
<dbReference type="InterPro" id="IPR041657">
    <property type="entry name" value="HTH_17"/>
</dbReference>
<proteinExistence type="predicted"/>
<dbReference type="InterPro" id="IPR010093">
    <property type="entry name" value="SinI_DNA-bd"/>
</dbReference>
<feature type="domain" description="PTS EIIA type-2" evidence="1">
    <location>
        <begin position="86"/>
        <end position="230"/>
    </location>
</feature>
<dbReference type="CDD" id="cd00211">
    <property type="entry name" value="PTS_IIA_fru"/>
    <property type="match status" value="1"/>
</dbReference>
<dbReference type="Pfam" id="PF00359">
    <property type="entry name" value="PTS_EIIA_2"/>
    <property type="match status" value="1"/>
</dbReference>
<sequence>MAGEDVFGLSDLASYLGRDARELEKLAERGHLPGRRVGGQWQFHRENVHHWLERQLSEYSDQELERLEFSVGQKEEESASPLVVTPLLSVETIEVPLGARTARSVLSRMVEVANRTWLLYLADDILQAIEAREKLSSTALPGGVAIPHPRRPLPDALGESLIAFGRTATGIPFDRDGSMTDLFFLVLCRDHSTHLHVLARLSRIFQREDFFDQLRATQSATEAFEVITKAEMEVVDASVS</sequence>
<name>A0A518BC55_9BACT</name>
<dbReference type="InterPro" id="IPR051541">
    <property type="entry name" value="PTS_SugarTrans_NitroReg"/>
</dbReference>
<dbReference type="PANTHER" id="PTHR47738">
    <property type="entry name" value="PTS SYSTEM FRUCTOSE-LIKE EIIA COMPONENT-RELATED"/>
    <property type="match status" value="1"/>
</dbReference>
<protein>
    <submittedName>
        <fullName evidence="2">PTS system fructose-specific EIIABC component</fullName>
    </submittedName>
</protein>
<dbReference type="SUPFAM" id="SSF55804">
    <property type="entry name" value="Phoshotransferase/anion transport protein"/>
    <property type="match status" value="1"/>
</dbReference>
<dbReference type="KEGG" id="knv:Pan216_54600"/>
<dbReference type="AlphaFoldDB" id="A0A518BC55"/>
<reference evidence="2 3" key="1">
    <citation type="submission" date="2019-02" db="EMBL/GenBank/DDBJ databases">
        <title>Deep-cultivation of Planctomycetes and their phenomic and genomic characterization uncovers novel biology.</title>
        <authorList>
            <person name="Wiegand S."/>
            <person name="Jogler M."/>
            <person name="Boedeker C."/>
            <person name="Pinto D."/>
            <person name="Vollmers J."/>
            <person name="Rivas-Marin E."/>
            <person name="Kohn T."/>
            <person name="Peeters S.H."/>
            <person name="Heuer A."/>
            <person name="Rast P."/>
            <person name="Oberbeckmann S."/>
            <person name="Bunk B."/>
            <person name="Jeske O."/>
            <person name="Meyerdierks A."/>
            <person name="Storesund J.E."/>
            <person name="Kallscheuer N."/>
            <person name="Luecker S."/>
            <person name="Lage O.M."/>
            <person name="Pohl T."/>
            <person name="Merkel B.J."/>
            <person name="Hornburger P."/>
            <person name="Mueller R.-W."/>
            <person name="Bruemmer F."/>
            <person name="Labrenz M."/>
            <person name="Spormann A.M."/>
            <person name="Op den Camp H."/>
            <person name="Overmann J."/>
            <person name="Amann R."/>
            <person name="Jetten M.S.M."/>
            <person name="Mascher T."/>
            <person name="Medema M.H."/>
            <person name="Devos D.P."/>
            <person name="Kaster A.-K."/>
            <person name="Ovreas L."/>
            <person name="Rohde M."/>
            <person name="Galperin M.Y."/>
            <person name="Jogler C."/>
        </authorList>
    </citation>
    <scope>NUCLEOTIDE SEQUENCE [LARGE SCALE GENOMIC DNA]</scope>
    <source>
        <strain evidence="2 3">Pan216</strain>
    </source>
</reference>